<dbReference type="AlphaFoldDB" id="A0A0D7A193"/>
<keyword evidence="2" id="KW-1185">Reference proteome</keyword>
<gene>
    <name evidence="1" type="ORF">FISHEDRAFT_61848</name>
</gene>
<dbReference type="EMBL" id="KN882089">
    <property type="protein sequence ID" value="KIY44578.1"/>
    <property type="molecule type" value="Genomic_DNA"/>
</dbReference>
<name>A0A0D7A193_9AGAR</name>
<proteinExistence type="predicted"/>
<organism evidence="1 2">
    <name type="scientific">Fistulina hepatica ATCC 64428</name>
    <dbReference type="NCBI Taxonomy" id="1128425"/>
    <lineage>
        <taxon>Eukaryota</taxon>
        <taxon>Fungi</taxon>
        <taxon>Dikarya</taxon>
        <taxon>Basidiomycota</taxon>
        <taxon>Agaricomycotina</taxon>
        <taxon>Agaricomycetes</taxon>
        <taxon>Agaricomycetidae</taxon>
        <taxon>Agaricales</taxon>
        <taxon>Fistulinaceae</taxon>
        <taxon>Fistulina</taxon>
    </lineage>
</organism>
<dbReference type="Proteomes" id="UP000054144">
    <property type="component" value="Unassembled WGS sequence"/>
</dbReference>
<protein>
    <submittedName>
        <fullName evidence="1">Uncharacterized protein</fullName>
    </submittedName>
</protein>
<reference evidence="1 2" key="1">
    <citation type="journal article" date="2015" name="Fungal Genet. Biol.">
        <title>Evolution of novel wood decay mechanisms in Agaricales revealed by the genome sequences of Fistulina hepatica and Cylindrobasidium torrendii.</title>
        <authorList>
            <person name="Floudas D."/>
            <person name="Held B.W."/>
            <person name="Riley R."/>
            <person name="Nagy L.G."/>
            <person name="Koehler G."/>
            <person name="Ransdell A.S."/>
            <person name="Younus H."/>
            <person name="Chow J."/>
            <person name="Chiniquy J."/>
            <person name="Lipzen A."/>
            <person name="Tritt A."/>
            <person name="Sun H."/>
            <person name="Haridas S."/>
            <person name="LaButti K."/>
            <person name="Ohm R.A."/>
            <person name="Kues U."/>
            <person name="Blanchette R.A."/>
            <person name="Grigoriev I.V."/>
            <person name="Minto R.E."/>
            <person name="Hibbett D.S."/>
        </authorList>
    </citation>
    <scope>NUCLEOTIDE SEQUENCE [LARGE SCALE GENOMIC DNA]</scope>
    <source>
        <strain evidence="1 2">ATCC 64428</strain>
    </source>
</reference>
<evidence type="ECO:0000313" key="2">
    <source>
        <dbReference type="Proteomes" id="UP000054144"/>
    </source>
</evidence>
<accession>A0A0D7A193</accession>
<evidence type="ECO:0000313" key="1">
    <source>
        <dbReference type="EMBL" id="KIY44578.1"/>
    </source>
</evidence>
<sequence>MYDKMLQGQTAGFKIDVREGQPVIHAKLEIIQSATVFCEKRSYGISLSNRLPKSRDGNCPGDEDSDGIKEIERDMSWLEMLWSKTAKAMWSMQTDKFITVIDFGIWSDEAMLIDSILVDLGGTIAKQFARGASCSISFKSCRNMLRDALGTRQESLSELRNLPRAGFSWRERSSAGA</sequence>